<gene>
    <name evidence="2" type="ORF">EV645_3490</name>
</gene>
<dbReference type="InterPro" id="IPR016181">
    <property type="entry name" value="Acyl_CoA_acyltransferase"/>
</dbReference>
<dbReference type="SUPFAM" id="SSF55729">
    <property type="entry name" value="Acyl-CoA N-acyltransferases (Nat)"/>
    <property type="match status" value="1"/>
</dbReference>
<evidence type="ECO:0000259" key="1">
    <source>
        <dbReference type="PROSITE" id="PS51186"/>
    </source>
</evidence>
<dbReference type="RefSeq" id="WP_130444893.1">
    <property type="nucleotide sequence ID" value="NZ_SHKR01000012.1"/>
</dbReference>
<dbReference type="AlphaFoldDB" id="A0A4Q7X062"/>
<evidence type="ECO:0000313" key="2">
    <source>
        <dbReference type="EMBL" id="RZU15948.1"/>
    </source>
</evidence>
<organism evidence="2 3">
    <name type="scientific">Kribbella rubisoli</name>
    <dbReference type="NCBI Taxonomy" id="3075929"/>
    <lineage>
        <taxon>Bacteria</taxon>
        <taxon>Bacillati</taxon>
        <taxon>Actinomycetota</taxon>
        <taxon>Actinomycetes</taxon>
        <taxon>Propionibacteriales</taxon>
        <taxon>Kribbellaceae</taxon>
        <taxon>Kribbella</taxon>
    </lineage>
</organism>
<proteinExistence type="predicted"/>
<dbReference type="Pfam" id="PF13527">
    <property type="entry name" value="Acetyltransf_9"/>
    <property type="match status" value="1"/>
</dbReference>
<dbReference type="Proteomes" id="UP000292027">
    <property type="component" value="Unassembled WGS sequence"/>
</dbReference>
<comment type="caution">
    <text evidence="2">The sequence shown here is derived from an EMBL/GenBank/DDBJ whole genome shotgun (WGS) entry which is preliminary data.</text>
</comment>
<dbReference type="EMBL" id="SHKR01000012">
    <property type="protein sequence ID" value="RZU15948.1"/>
    <property type="molecule type" value="Genomic_DNA"/>
</dbReference>
<dbReference type="PROSITE" id="PS51186">
    <property type="entry name" value="GNAT"/>
    <property type="match status" value="1"/>
</dbReference>
<accession>A0A4Q7X062</accession>
<dbReference type="Gene3D" id="3.40.630.30">
    <property type="match status" value="1"/>
</dbReference>
<evidence type="ECO:0000313" key="3">
    <source>
        <dbReference type="Proteomes" id="UP000292027"/>
    </source>
</evidence>
<dbReference type="InterPro" id="IPR000182">
    <property type="entry name" value="GNAT_dom"/>
</dbReference>
<keyword evidence="3" id="KW-1185">Reference proteome</keyword>
<dbReference type="GO" id="GO:0016747">
    <property type="term" value="F:acyltransferase activity, transferring groups other than amino-acyl groups"/>
    <property type="evidence" value="ECO:0007669"/>
    <property type="project" value="InterPro"/>
</dbReference>
<protein>
    <submittedName>
        <fullName evidence="2">Acetyltransferase (GNAT) family protein</fullName>
    </submittedName>
</protein>
<reference evidence="2 3" key="1">
    <citation type="journal article" date="2015" name="Stand. Genomic Sci.">
        <title>Genomic Encyclopedia of Bacterial and Archaeal Type Strains, Phase III: the genomes of soil and plant-associated and newly described type strains.</title>
        <authorList>
            <person name="Whitman W.B."/>
            <person name="Woyke T."/>
            <person name="Klenk H.P."/>
            <person name="Zhou Y."/>
            <person name="Lilburn T.G."/>
            <person name="Beck B.J."/>
            <person name="De Vos P."/>
            <person name="Vandamme P."/>
            <person name="Eisen J.A."/>
            <person name="Garrity G."/>
            <person name="Hugenholtz P."/>
            <person name="Kyrpides N.C."/>
        </authorList>
    </citation>
    <scope>NUCLEOTIDE SEQUENCE [LARGE SCALE GENOMIC DNA]</scope>
    <source>
        <strain evidence="2 3">VKM Ac-2540</strain>
    </source>
</reference>
<dbReference type="CDD" id="cd04301">
    <property type="entry name" value="NAT_SF"/>
    <property type="match status" value="1"/>
</dbReference>
<feature type="domain" description="N-acetyltransferase" evidence="1">
    <location>
        <begin position="1"/>
        <end position="166"/>
    </location>
</feature>
<dbReference type="OrthoDB" id="7017613at2"/>
<sequence>MHIESHPEAAVPADLRRQVYTLQNEAWPPTADSVDSPADAQVHDPSLRPLSVLLIDDGTVVAALDILHKDLDHAGNTFRAGGLSTVVTRKDLRGHGYGLRLVTAARAAMTNGDLALFTCDRPLQPFYERAGFHLLPDTTLIGGTPDDPFPSDQPGFDKVTMAAFFTPAAQQAAATFDNARIALYPGRIDKLW</sequence>
<name>A0A4Q7X062_9ACTN</name>